<name>A0A176WHK4_MARPO</name>
<evidence type="ECO:0000313" key="3">
    <source>
        <dbReference type="Proteomes" id="UP000077202"/>
    </source>
</evidence>
<evidence type="ECO:0000313" key="2">
    <source>
        <dbReference type="EMBL" id="OAE31812.1"/>
    </source>
</evidence>
<dbReference type="AlphaFoldDB" id="A0A176WHK4"/>
<dbReference type="EMBL" id="LVLJ01000960">
    <property type="protein sequence ID" value="OAE31812.1"/>
    <property type="molecule type" value="Genomic_DNA"/>
</dbReference>
<proteinExistence type="predicted"/>
<feature type="region of interest" description="Disordered" evidence="1">
    <location>
        <begin position="132"/>
        <end position="160"/>
    </location>
</feature>
<protein>
    <submittedName>
        <fullName evidence="2">Uncharacterized protein</fullName>
    </submittedName>
</protein>
<reference evidence="2" key="1">
    <citation type="submission" date="2016-03" db="EMBL/GenBank/DDBJ databases">
        <title>Mechanisms controlling the formation of the plant cell surface in tip-growing cells are functionally conserved among land plants.</title>
        <authorList>
            <person name="Honkanen S."/>
            <person name="Jones V.A."/>
            <person name="Morieri G."/>
            <person name="Champion C."/>
            <person name="Hetherington A.J."/>
            <person name="Kelly S."/>
            <person name="Saint-Marcoux D."/>
            <person name="Proust H."/>
            <person name="Prescott H."/>
            <person name="Dolan L."/>
        </authorList>
    </citation>
    <scope>NUCLEOTIDE SEQUENCE [LARGE SCALE GENOMIC DNA]</scope>
    <source>
        <tissue evidence="2">Whole gametophyte</tissue>
    </source>
</reference>
<gene>
    <name evidence="2" type="ORF">AXG93_1838s1220</name>
</gene>
<feature type="compositionally biased region" description="Basic and acidic residues" evidence="1">
    <location>
        <begin position="35"/>
        <end position="51"/>
    </location>
</feature>
<dbReference type="Proteomes" id="UP000077202">
    <property type="component" value="Unassembled WGS sequence"/>
</dbReference>
<keyword evidence="3" id="KW-1185">Reference proteome</keyword>
<sequence>MKARRLILEEDSSTESRGAAWRGCLPREAGPEATAFREKEAPAGKKPKTTEVKSTPVEPSWATRKDKGKAVLTEEVPSRQDEVPSAGITMKTYRERTAEVLAVSSDIEEDPLALEEVVAKAVEDVGVAEGEPQKVASPRTSTGTVIRETDEDPSAEEAQSQAHNAADMLCVQVLPLLQYLDRKREKYAEATTTVSYMKIVKTHQWLWLRELENRAAELIAGSGQRQRRLAKKLDAFLSRSRDTEVNLELELAAVLKRLGLDRTLEGAATANFAGVGPIRSSH</sequence>
<organism evidence="2 3">
    <name type="scientific">Marchantia polymorpha subsp. ruderalis</name>
    <dbReference type="NCBI Taxonomy" id="1480154"/>
    <lineage>
        <taxon>Eukaryota</taxon>
        <taxon>Viridiplantae</taxon>
        <taxon>Streptophyta</taxon>
        <taxon>Embryophyta</taxon>
        <taxon>Marchantiophyta</taxon>
        <taxon>Marchantiopsida</taxon>
        <taxon>Marchantiidae</taxon>
        <taxon>Marchantiales</taxon>
        <taxon>Marchantiaceae</taxon>
        <taxon>Marchantia</taxon>
    </lineage>
</organism>
<comment type="caution">
    <text evidence="2">The sequence shown here is derived from an EMBL/GenBank/DDBJ whole genome shotgun (WGS) entry which is preliminary data.</text>
</comment>
<accession>A0A176WHK4</accession>
<evidence type="ECO:0000256" key="1">
    <source>
        <dbReference type="SAM" id="MobiDB-lite"/>
    </source>
</evidence>
<feature type="region of interest" description="Disordered" evidence="1">
    <location>
        <begin position="1"/>
        <end position="88"/>
    </location>
</feature>